<proteinExistence type="predicted"/>
<evidence type="ECO:0000313" key="3">
    <source>
        <dbReference type="Proteomes" id="UP000228528"/>
    </source>
</evidence>
<dbReference type="Proteomes" id="UP000228528">
    <property type="component" value="Unassembled WGS sequence"/>
</dbReference>
<name>A0A2M6NZW5_9BACT</name>
<organism evidence="2 3">
    <name type="scientific">Candidatus Magasanikbacteria bacterium CG10_big_fil_rev_8_21_14_0_10_38_6</name>
    <dbReference type="NCBI Taxonomy" id="1974647"/>
    <lineage>
        <taxon>Bacteria</taxon>
        <taxon>Candidatus Magasanikiibacteriota</taxon>
    </lineage>
</organism>
<reference evidence="3" key="1">
    <citation type="submission" date="2017-09" db="EMBL/GenBank/DDBJ databases">
        <title>Depth-based differentiation of microbial function through sediment-hosted aquifers and enrichment of novel symbionts in the deep terrestrial subsurface.</title>
        <authorList>
            <person name="Probst A.J."/>
            <person name="Ladd B."/>
            <person name="Jarett J.K."/>
            <person name="Geller-Mcgrath D.E."/>
            <person name="Sieber C.M.K."/>
            <person name="Emerson J.B."/>
            <person name="Anantharaman K."/>
            <person name="Thomas B.C."/>
            <person name="Malmstrom R."/>
            <person name="Stieglmeier M."/>
            <person name="Klingl A."/>
            <person name="Woyke T."/>
            <person name="Ryan C.M."/>
            <person name="Banfield J.F."/>
        </authorList>
    </citation>
    <scope>NUCLEOTIDE SEQUENCE [LARGE SCALE GENOMIC DNA]</scope>
</reference>
<feature type="transmembrane region" description="Helical" evidence="1">
    <location>
        <begin position="7"/>
        <end position="27"/>
    </location>
</feature>
<accession>A0A2M6NZW5</accession>
<dbReference type="AlphaFoldDB" id="A0A2M6NZW5"/>
<comment type="caution">
    <text evidence="2">The sequence shown here is derived from an EMBL/GenBank/DDBJ whole genome shotgun (WGS) entry which is preliminary data.</text>
</comment>
<keyword evidence="1" id="KW-1133">Transmembrane helix</keyword>
<gene>
    <name evidence="2" type="ORF">COU30_04750</name>
</gene>
<keyword evidence="1" id="KW-0472">Membrane</keyword>
<dbReference type="EMBL" id="PFBW01000199">
    <property type="protein sequence ID" value="PIR77023.1"/>
    <property type="molecule type" value="Genomic_DNA"/>
</dbReference>
<sequence>MKHNISTIIITAIISSALTAFGMYTFGFSKVISEPTSEQQMASQKGLVECGEPIAIETKGETNSQWETLSSEIAGFELQMPKEYGWRWDSSPNSGEFTGVSIVKDGEQNSLPLITIFATGDAPASKSEEVVAIQPITMEKGEGRKITFLYDGESNNKKEIGSYYLFGYKGKTYKVSRFVNTSWELFDEIAKTFTFVDVADLTK</sequence>
<keyword evidence="1" id="KW-0812">Transmembrane</keyword>
<protein>
    <submittedName>
        <fullName evidence="2">Uncharacterized protein</fullName>
    </submittedName>
</protein>
<evidence type="ECO:0000313" key="2">
    <source>
        <dbReference type="EMBL" id="PIR77023.1"/>
    </source>
</evidence>
<evidence type="ECO:0000256" key="1">
    <source>
        <dbReference type="SAM" id="Phobius"/>
    </source>
</evidence>